<protein>
    <submittedName>
        <fullName evidence="1">Uncharacterized protein</fullName>
    </submittedName>
</protein>
<gene>
    <name evidence="2" type="ORF">JKL17_12835</name>
    <name evidence="1" type="ORF">LPA65_13325</name>
</gene>
<evidence type="ECO:0000313" key="3">
    <source>
        <dbReference type="Proteomes" id="UP000281644"/>
    </source>
</evidence>
<keyword evidence="4" id="KW-1185">Reference proteome</keyword>
<dbReference type="AlphaFoldDB" id="A0AAN1Q3U0"/>
<dbReference type="Proteomes" id="UP000281644">
    <property type="component" value="Chromosome"/>
</dbReference>
<sequence>MNVLSEKQIKRINISRTEFEKIVSSIKPDLKAVHSICQLLIDCFISEERSLAVFDDKARDS</sequence>
<dbReference type="KEGG" id="larg:LPA65_13325"/>
<evidence type="ECO:0000313" key="2">
    <source>
        <dbReference type="EMBL" id="MBT1138996.1"/>
    </source>
</evidence>
<accession>A0AAN1Q3U0</accession>
<proteinExistence type="predicted"/>
<reference evidence="2 4" key="2">
    <citation type="submission" date="2021-01" db="EMBL/GenBank/DDBJ databases">
        <title>High-quality draft genome sequence data of six Lactiplantibacillus plantarum subsp. argentoratensis strains isolated from various Greek sourdoughs.</title>
        <authorList>
            <person name="Syrokou M.K."/>
            <person name="Paramithiotis S."/>
            <person name="Skandamis P.N."/>
            <person name="Drosinos E.H."/>
            <person name="Bosnea L."/>
            <person name="Mataragas M."/>
        </authorList>
    </citation>
    <scope>NUCLEOTIDE SEQUENCE [LARGE SCALE GENOMIC DNA]</scope>
    <source>
        <strain evidence="2 4">LQC 2520</strain>
    </source>
</reference>
<name>A0AAN1Q3U0_9LACO</name>
<evidence type="ECO:0000313" key="4">
    <source>
        <dbReference type="Proteomes" id="UP000694640"/>
    </source>
</evidence>
<evidence type="ECO:0000313" key="1">
    <source>
        <dbReference type="EMBL" id="AYJ37098.1"/>
    </source>
</evidence>
<organism evidence="1 3">
    <name type="scientific">Lactiplantibacillus argentoratensis</name>
    <dbReference type="NCBI Taxonomy" id="271881"/>
    <lineage>
        <taxon>Bacteria</taxon>
        <taxon>Bacillati</taxon>
        <taxon>Bacillota</taxon>
        <taxon>Bacilli</taxon>
        <taxon>Lactobacillales</taxon>
        <taxon>Lactobacillaceae</taxon>
        <taxon>Lactiplantibacillus</taxon>
    </lineage>
</organism>
<dbReference type="EMBL" id="JAEQMM010000003">
    <property type="protein sequence ID" value="MBT1138996.1"/>
    <property type="molecule type" value="Genomic_DNA"/>
</dbReference>
<reference evidence="1 3" key="1">
    <citation type="submission" date="2018-10" db="EMBL/GenBank/DDBJ databases">
        <title>Genome sequencing of Lactobacillus species.</title>
        <authorList>
            <person name="Baek C."/>
            <person name="Yi H."/>
        </authorList>
    </citation>
    <scope>NUCLEOTIDE SEQUENCE [LARGE SCALE GENOMIC DNA]</scope>
    <source>
        <strain evidence="1 3">DSM 16365</strain>
    </source>
</reference>
<dbReference type="Proteomes" id="UP000694640">
    <property type="component" value="Unassembled WGS sequence"/>
</dbReference>
<dbReference type="EMBL" id="CP032751">
    <property type="protein sequence ID" value="AYJ37098.1"/>
    <property type="molecule type" value="Genomic_DNA"/>
</dbReference>